<dbReference type="KEGG" id="nvr:FEJ81_17690"/>
<sequence length="170" mass="18890">MSQSTDRVQRYMTNSEEISYQLSFRPRGLLNWIKSLFGFGVTTWYLTDERLIQQTEVGGGFNFQYIPLEKISSVEYGTKLNFPALILGSIAALIGLSGVLSDASDAGVLFLLIGAASIGYAYYRRRQVLAVSASGSASFSLTISSGDQVDEFLWYIHAEQQKQSEPVLRH</sequence>
<dbReference type="RefSeq" id="WP_138246531.1">
    <property type="nucleotide sequence ID" value="NZ_CP040330.1"/>
</dbReference>
<accession>A0A4P8WL43</accession>
<dbReference type="GeneID" id="40267145"/>
<dbReference type="OrthoDB" id="263239at2157"/>
<dbReference type="EMBL" id="CP040330">
    <property type="protein sequence ID" value="QCS44084.1"/>
    <property type="molecule type" value="Genomic_DNA"/>
</dbReference>
<reference evidence="3" key="1">
    <citation type="submission" date="2019-05" db="EMBL/GenBank/DDBJ databases">
        <title>Genome sequence and methylation pattern of the halophilic Archaeon Natrinema versiforme BOL5-4.</title>
        <authorList>
            <person name="DasSarma P."/>
            <person name="Anton B.P."/>
            <person name="DasSarma S.L."/>
            <person name="Martinez F.L."/>
            <person name="Guzman D."/>
            <person name="Roberts R.J."/>
            <person name="DasSarma S."/>
        </authorList>
    </citation>
    <scope>NUCLEOTIDE SEQUENCE [LARGE SCALE GENOMIC DNA]</scope>
    <source>
        <strain evidence="3">BOL5-4</strain>
    </source>
</reference>
<feature type="transmembrane region" description="Helical" evidence="1">
    <location>
        <begin position="106"/>
        <end position="123"/>
    </location>
</feature>
<protein>
    <submittedName>
        <fullName evidence="2">Uncharacterized protein</fullName>
    </submittedName>
</protein>
<keyword evidence="1" id="KW-1133">Transmembrane helix</keyword>
<feature type="transmembrane region" description="Helical" evidence="1">
    <location>
        <begin position="80"/>
        <end position="100"/>
    </location>
</feature>
<keyword evidence="1" id="KW-0472">Membrane</keyword>
<evidence type="ECO:0000256" key="1">
    <source>
        <dbReference type="SAM" id="Phobius"/>
    </source>
</evidence>
<dbReference type="Proteomes" id="UP000302218">
    <property type="component" value="Chromosome"/>
</dbReference>
<evidence type="ECO:0000313" key="2">
    <source>
        <dbReference type="EMBL" id="QCS44084.1"/>
    </source>
</evidence>
<dbReference type="AlphaFoldDB" id="A0A4P8WL43"/>
<name>A0A4P8WL43_9EURY</name>
<gene>
    <name evidence="2" type="ORF">FEJ81_17690</name>
</gene>
<evidence type="ECO:0000313" key="3">
    <source>
        <dbReference type="Proteomes" id="UP000302218"/>
    </source>
</evidence>
<proteinExistence type="predicted"/>
<keyword evidence="1" id="KW-0812">Transmembrane</keyword>
<organism evidence="2 3">
    <name type="scientific">Natrinema versiforme</name>
    <dbReference type="NCBI Taxonomy" id="88724"/>
    <lineage>
        <taxon>Archaea</taxon>
        <taxon>Methanobacteriati</taxon>
        <taxon>Methanobacteriota</taxon>
        <taxon>Stenosarchaea group</taxon>
        <taxon>Halobacteria</taxon>
        <taxon>Halobacteriales</taxon>
        <taxon>Natrialbaceae</taxon>
        <taxon>Natrinema</taxon>
    </lineage>
</organism>